<dbReference type="PANTHER" id="PTHR30387">
    <property type="entry name" value="MANNONATE DEHYDRATASE"/>
    <property type="match status" value="1"/>
</dbReference>
<dbReference type="GO" id="GO:0008927">
    <property type="term" value="F:mannonate dehydratase activity"/>
    <property type="evidence" value="ECO:0007669"/>
    <property type="project" value="UniProtKB-EC"/>
</dbReference>
<feature type="compositionally biased region" description="Basic and acidic residues" evidence="11">
    <location>
        <begin position="1"/>
        <end position="23"/>
    </location>
</feature>
<protein>
    <recommendedName>
        <fullName evidence="7">mannonate dehydratase</fullName>
        <ecNumber evidence="7">4.2.1.8</ecNumber>
    </recommendedName>
</protein>
<evidence type="ECO:0000313" key="12">
    <source>
        <dbReference type="EMBL" id="SVD58194.1"/>
    </source>
</evidence>
<reference evidence="12" key="1">
    <citation type="submission" date="2018-05" db="EMBL/GenBank/DDBJ databases">
        <authorList>
            <person name="Lanie J.A."/>
            <person name="Ng W.-L."/>
            <person name="Kazmierczak K.M."/>
            <person name="Andrzejewski T.M."/>
            <person name="Davidsen T.M."/>
            <person name="Wayne K.J."/>
            <person name="Tettelin H."/>
            <person name="Glass J.I."/>
            <person name="Rusch D."/>
            <person name="Podicherti R."/>
            <person name="Tsui H.-C.T."/>
            <person name="Winkler M.E."/>
        </authorList>
    </citation>
    <scope>NUCLEOTIDE SEQUENCE</scope>
</reference>
<organism evidence="12">
    <name type="scientific">marine metagenome</name>
    <dbReference type="NCBI Taxonomy" id="408172"/>
    <lineage>
        <taxon>unclassified sequences</taxon>
        <taxon>metagenomes</taxon>
        <taxon>ecological metagenomes</taxon>
    </lineage>
</organism>
<dbReference type="AlphaFoldDB" id="A0A382WHV0"/>
<dbReference type="InterPro" id="IPR036237">
    <property type="entry name" value="Xyl_isomerase-like_sf"/>
</dbReference>
<keyword evidence="9" id="KW-0464">Manganese</keyword>
<evidence type="ECO:0000256" key="6">
    <source>
        <dbReference type="ARBA" id="ARBA00007389"/>
    </source>
</evidence>
<dbReference type="GO" id="GO:0042840">
    <property type="term" value="P:D-glucuronate catabolic process"/>
    <property type="evidence" value="ECO:0007669"/>
    <property type="project" value="TreeGrafter"/>
</dbReference>
<accession>A0A382WHV0</accession>
<gene>
    <name evidence="12" type="ORF">METZ01_LOCUS411048</name>
</gene>
<evidence type="ECO:0000256" key="7">
    <source>
        <dbReference type="ARBA" id="ARBA00012927"/>
    </source>
</evidence>
<dbReference type="EMBL" id="UINC01159868">
    <property type="protein sequence ID" value="SVD58194.1"/>
    <property type="molecule type" value="Genomic_DNA"/>
</dbReference>
<dbReference type="Gene3D" id="3.20.20.150">
    <property type="entry name" value="Divalent-metal-dependent TIM barrel enzymes"/>
    <property type="match status" value="1"/>
</dbReference>
<evidence type="ECO:0000256" key="10">
    <source>
        <dbReference type="ARBA" id="ARBA00023239"/>
    </source>
</evidence>
<comment type="cofactor">
    <cofactor evidence="2">
        <name>Mn(2+)</name>
        <dbReference type="ChEBI" id="CHEBI:29035"/>
    </cofactor>
</comment>
<keyword evidence="10" id="KW-0456">Lyase</keyword>
<dbReference type="Pfam" id="PF03786">
    <property type="entry name" value="UxuA"/>
    <property type="match status" value="1"/>
</dbReference>
<dbReference type="GO" id="GO:0008198">
    <property type="term" value="F:ferrous iron binding"/>
    <property type="evidence" value="ECO:0007669"/>
    <property type="project" value="TreeGrafter"/>
</dbReference>
<name>A0A382WHV0_9ZZZZ</name>
<comment type="cofactor">
    <cofactor evidence="3">
        <name>Fe(2+)</name>
        <dbReference type="ChEBI" id="CHEBI:29033"/>
    </cofactor>
</comment>
<evidence type="ECO:0000256" key="5">
    <source>
        <dbReference type="ARBA" id="ARBA00004892"/>
    </source>
</evidence>
<comment type="similarity">
    <text evidence="6">Belongs to the mannonate dehydratase family.</text>
</comment>
<comment type="pathway">
    <text evidence="5">Carbohydrate metabolism; pentose and glucuronate interconversion.</text>
</comment>
<feature type="non-terminal residue" evidence="12">
    <location>
        <position position="255"/>
    </location>
</feature>
<comment type="function">
    <text evidence="4">Catalyzes the dehydration of D-mannonate.</text>
</comment>
<evidence type="ECO:0000256" key="4">
    <source>
        <dbReference type="ARBA" id="ARBA00002713"/>
    </source>
</evidence>
<proteinExistence type="inferred from homology"/>
<feature type="compositionally biased region" description="Polar residues" evidence="11">
    <location>
        <begin position="24"/>
        <end position="33"/>
    </location>
</feature>
<evidence type="ECO:0000256" key="8">
    <source>
        <dbReference type="ARBA" id="ARBA00023004"/>
    </source>
</evidence>
<dbReference type="PANTHER" id="PTHR30387:SF2">
    <property type="entry name" value="MANNONATE DEHYDRATASE"/>
    <property type="match status" value="1"/>
</dbReference>
<evidence type="ECO:0000256" key="2">
    <source>
        <dbReference type="ARBA" id="ARBA00001936"/>
    </source>
</evidence>
<comment type="catalytic activity">
    <reaction evidence="1">
        <text>D-mannonate = 2-dehydro-3-deoxy-D-gluconate + H2O</text>
        <dbReference type="Rhea" id="RHEA:20097"/>
        <dbReference type="ChEBI" id="CHEBI:15377"/>
        <dbReference type="ChEBI" id="CHEBI:17767"/>
        <dbReference type="ChEBI" id="CHEBI:57990"/>
        <dbReference type="EC" id="4.2.1.8"/>
    </reaction>
</comment>
<dbReference type="GO" id="GO:0030145">
    <property type="term" value="F:manganese ion binding"/>
    <property type="evidence" value="ECO:0007669"/>
    <property type="project" value="TreeGrafter"/>
</dbReference>
<keyword evidence="8" id="KW-0408">Iron</keyword>
<dbReference type="SUPFAM" id="SSF51658">
    <property type="entry name" value="Xylose isomerase-like"/>
    <property type="match status" value="1"/>
</dbReference>
<evidence type="ECO:0000256" key="11">
    <source>
        <dbReference type="SAM" id="MobiDB-lite"/>
    </source>
</evidence>
<evidence type="ECO:0000256" key="9">
    <source>
        <dbReference type="ARBA" id="ARBA00023211"/>
    </source>
</evidence>
<dbReference type="InterPro" id="IPR004628">
    <property type="entry name" value="Man_deHydtase"/>
</dbReference>
<dbReference type="EC" id="4.2.1.8" evidence="7"/>
<evidence type="ECO:0000256" key="1">
    <source>
        <dbReference type="ARBA" id="ARBA00001794"/>
    </source>
</evidence>
<sequence length="255" mass="29280">MEITEAVEKGVEAGERAKAEDWRPSTNGESNTPLMHVGTQQFNTSDEDLEYLARHSCHAKNENFITFHREYGWDVDELVTKKEQCAKFGGDMEMVALPIHQLAVDGESTPNYMRGFNDEADKEIELICHMIRQASEAEIPAIKYFLCEMENQRTDSHPPGRGNSRYSTFRLEEAKDREQRYDQVLTAETNWERITYVLERIIPVASEYKVRMACHPCDPWLPPGYRGVDRVLGGFEGFKKLIEICPSPFHGLNLC</sequence>
<feature type="region of interest" description="Disordered" evidence="11">
    <location>
        <begin position="1"/>
        <end position="33"/>
    </location>
</feature>
<evidence type="ECO:0000256" key="3">
    <source>
        <dbReference type="ARBA" id="ARBA00001954"/>
    </source>
</evidence>